<proteinExistence type="predicted"/>
<accession>A0AAV3YYP4</accession>
<comment type="caution">
    <text evidence="1">The sequence shown here is derived from an EMBL/GenBank/DDBJ whole genome shotgun (WGS) entry which is preliminary data.</text>
</comment>
<dbReference type="Proteomes" id="UP000735302">
    <property type="component" value="Unassembled WGS sequence"/>
</dbReference>
<gene>
    <name evidence="1" type="ORF">PoB_001465900</name>
</gene>
<evidence type="ECO:0000313" key="2">
    <source>
        <dbReference type="Proteomes" id="UP000735302"/>
    </source>
</evidence>
<evidence type="ECO:0000313" key="1">
    <source>
        <dbReference type="EMBL" id="GFN88153.1"/>
    </source>
</evidence>
<dbReference type="EMBL" id="BLXT01001839">
    <property type="protein sequence ID" value="GFN88153.1"/>
    <property type="molecule type" value="Genomic_DNA"/>
</dbReference>
<name>A0AAV3YYP4_9GAST</name>
<reference evidence="1 2" key="1">
    <citation type="journal article" date="2021" name="Elife">
        <title>Chloroplast acquisition without the gene transfer in kleptoplastic sea slugs, Plakobranchus ocellatus.</title>
        <authorList>
            <person name="Maeda T."/>
            <person name="Takahashi S."/>
            <person name="Yoshida T."/>
            <person name="Shimamura S."/>
            <person name="Takaki Y."/>
            <person name="Nagai Y."/>
            <person name="Toyoda A."/>
            <person name="Suzuki Y."/>
            <person name="Arimoto A."/>
            <person name="Ishii H."/>
            <person name="Satoh N."/>
            <person name="Nishiyama T."/>
            <person name="Hasebe M."/>
            <person name="Maruyama T."/>
            <person name="Minagawa J."/>
            <person name="Obokata J."/>
            <person name="Shigenobu S."/>
        </authorList>
    </citation>
    <scope>NUCLEOTIDE SEQUENCE [LARGE SCALE GENOMIC DNA]</scope>
</reference>
<protein>
    <submittedName>
        <fullName evidence="1">Uncharacterized protein</fullName>
    </submittedName>
</protein>
<keyword evidence="2" id="KW-1185">Reference proteome</keyword>
<organism evidence="1 2">
    <name type="scientific">Plakobranchus ocellatus</name>
    <dbReference type="NCBI Taxonomy" id="259542"/>
    <lineage>
        <taxon>Eukaryota</taxon>
        <taxon>Metazoa</taxon>
        <taxon>Spiralia</taxon>
        <taxon>Lophotrochozoa</taxon>
        <taxon>Mollusca</taxon>
        <taxon>Gastropoda</taxon>
        <taxon>Heterobranchia</taxon>
        <taxon>Euthyneura</taxon>
        <taxon>Panpulmonata</taxon>
        <taxon>Sacoglossa</taxon>
        <taxon>Placobranchoidea</taxon>
        <taxon>Plakobranchidae</taxon>
        <taxon>Plakobranchus</taxon>
    </lineage>
</organism>
<dbReference type="AlphaFoldDB" id="A0AAV3YYP4"/>
<sequence length="138" mass="15742">MMFLNSIPSIPVQAVGSELDRSDHLKEEYDKRLRNSNRWHNLHSTCLYLVTEDSRVRFSNQRVKFDALPCVHPAVHWLTRALGTRRNRFEIWEASLSLNQRSTPAGESADDSHRQSLVQRSATAAPTKLVIFAGLVSQ</sequence>